<organism evidence="8 9">
    <name type="scientific">Canna indica</name>
    <name type="common">Indian-shot</name>
    <dbReference type="NCBI Taxonomy" id="4628"/>
    <lineage>
        <taxon>Eukaryota</taxon>
        <taxon>Viridiplantae</taxon>
        <taxon>Streptophyta</taxon>
        <taxon>Embryophyta</taxon>
        <taxon>Tracheophyta</taxon>
        <taxon>Spermatophyta</taxon>
        <taxon>Magnoliopsida</taxon>
        <taxon>Liliopsida</taxon>
        <taxon>Zingiberales</taxon>
        <taxon>Cannaceae</taxon>
        <taxon>Canna</taxon>
    </lineage>
</organism>
<gene>
    <name evidence="8" type="ORF">Cni_G02656</name>
</gene>
<dbReference type="Pfam" id="PF23291">
    <property type="entry name" value="KOW4_SPT5"/>
    <property type="match status" value="1"/>
</dbReference>
<dbReference type="InterPro" id="IPR005824">
    <property type="entry name" value="KOW"/>
</dbReference>
<dbReference type="GO" id="GO:0006368">
    <property type="term" value="P:transcription elongation by RNA polymerase II"/>
    <property type="evidence" value="ECO:0007669"/>
    <property type="project" value="TreeGrafter"/>
</dbReference>
<feature type="compositionally biased region" description="Polar residues" evidence="5">
    <location>
        <begin position="1354"/>
        <end position="1363"/>
    </location>
</feature>
<evidence type="ECO:0000256" key="4">
    <source>
        <dbReference type="ARBA" id="ARBA00023242"/>
    </source>
</evidence>
<dbReference type="GO" id="GO:0003729">
    <property type="term" value="F:mRNA binding"/>
    <property type="evidence" value="ECO:0007669"/>
    <property type="project" value="TreeGrafter"/>
</dbReference>
<feature type="compositionally biased region" description="Basic residues" evidence="5">
    <location>
        <begin position="1"/>
        <end position="11"/>
    </location>
</feature>
<comment type="similarity">
    <text evidence="2">Belongs to the SPT5 family.</text>
</comment>
<feature type="compositionally biased region" description="Basic and acidic residues" evidence="5">
    <location>
        <begin position="1212"/>
        <end position="1222"/>
    </location>
</feature>
<keyword evidence="4" id="KW-0539">Nucleus</keyword>
<dbReference type="Pfam" id="PF23037">
    <property type="entry name" value="KOWx_SPT5"/>
    <property type="match status" value="1"/>
</dbReference>
<feature type="domain" description="KOW" evidence="7">
    <location>
        <begin position="473"/>
        <end position="500"/>
    </location>
</feature>
<evidence type="ECO:0000313" key="9">
    <source>
        <dbReference type="Proteomes" id="UP001327560"/>
    </source>
</evidence>
<dbReference type="EMBL" id="CP136890">
    <property type="protein sequence ID" value="WOK93955.1"/>
    <property type="molecule type" value="Genomic_DNA"/>
</dbReference>
<protein>
    <submittedName>
        <fullName evidence="8">Protein RNA-directed DNA methylation 3 isoform X2</fullName>
    </submittedName>
</protein>
<dbReference type="InterPro" id="IPR041973">
    <property type="entry name" value="KOW_Spt5_1"/>
</dbReference>
<dbReference type="InterPro" id="IPR057936">
    <property type="entry name" value="KOWx_Spt5"/>
</dbReference>
<feature type="compositionally biased region" description="Basic and acidic residues" evidence="5">
    <location>
        <begin position="1430"/>
        <end position="1440"/>
    </location>
</feature>
<feature type="domain" description="KOW" evidence="7">
    <location>
        <begin position="577"/>
        <end position="604"/>
    </location>
</feature>
<comment type="subcellular location">
    <subcellularLocation>
        <location evidence="1">Nucleus</location>
    </subcellularLocation>
</comment>
<dbReference type="CDD" id="cd09888">
    <property type="entry name" value="NGN_Euk"/>
    <property type="match status" value="1"/>
</dbReference>
<dbReference type="Pfam" id="PF23042">
    <property type="entry name" value="KOW1_SPT5"/>
    <property type="match status" value="1"/>
</dbReference>
<feature type="compositionally biased region" description="Polar residues" evidence="5">
    <location>
        <begin position="1539"/>
        <end position="1551"/>
    </location>
</feature>
<reference evidence="8 9" key="1">
    <citation type="submission" date="2023-10" db="EMBL/GenBank/DDBJ databases">
        <title>Chromosome-scale genome assembly provides insights into flower coloration mechanisms of Canna indica.</title>
        <authorList>
            <person name="Li C."/>
        </authorList>
    </citation>
    <scope>NUCLEOTIDE SEQUENCE [LARGE SCALE GENOMIC DNA]</scope>
    <source>
        <tissue evidence="8">Flower</tissue>
    </source>
</reference>
<accession>A0AAQ3Q2D4</accession>
<evidence type="ECO:0000313" key="8">
    <source>
        <dbReference type="EMBL" id="WOK93955.1"/>
    </source>
</evidence>
<feature type="compositionally biased region" description="Basic and acidic residues" evidence="5">
    <location>
        <begin position="692"/>
        <end position="702"/>
    </location>
</feature>
<dbReference type="FunFam" id="2.30.30.30:FF:000053">
    <property type="entry name" value="Protein RNA-directed DNA methylation 3"/>
    <property type="match status" value="1"/>
</dbReference>
<dbReference type="InterPro" id="IPR006645">
    <property type="entry name" value="NGN-like_dom"/>
</dbReference>
<feature type="compositionally biased region" description="Basic and acidic residues" evidence="5">
    <location>
        <begin position="1188"/>
        <end position="1199"/>
    </location>
</feature>
<dbReference type="InterPro" id="IPR014722">
    <property type="entry name" value="Rib_uL2_dom2"/>
</dbReference>
<feature type="compositionally biased region" description="Basic and acidic residues" evidence="5">
    <location>
        <begin position="1097"/>
        <end position="1106"/>
    </location>
</feature>
<dbReference type="InterPro" id="IPR005100">
    <property type="entry name" value="NGN-domain"/>
</dbReference>
<feature type="compositionally biased region" description="Polar residues" evidence="5">
    <location>
        <begin position="945"/>
        <end position="959"/>
    </location>
</feature>
<evidence type="ECO:0000256" key="5">
    <source>
        <dbReference type="SAM" id="MobiDB-lite"/>
    </source>
</evidence>
<dbReference type="SUPFAM" id="SSF50104">
    <property type="entry name" value="Translation proteins SH3-like domain"/>
    <property type="match status" value="1"/>
</dbReference>
<sequence>MAMKGKGKQVARKAPVAPAAGSSSAKRKAAASEHPGASSSKGKKKRRRMGVLQYFDDAAVDDDSDYEDDEDLDMEEEHEVLDDYKLESNNVRGVGKSHQLPFFVKEEELSGDELEELIKERYNESSGYVVYNDDSAEGDDKGSGADELKDVTIWRVKCMAGRERQLAFCLMEKYVQMDNLGTKLQIVSAFALEHVKGYVFVEADKLSGVIEACKGFCSVYVSRSSVVPRSEIPTLFACRNKLSKISIGTWVRLKSGNYKGDLAKVVAVDEGKKRVTVKLVPRIDLQAIAKKFGGGVSLKLAAVPPPRLISSRELEIFRPHIELRHDRQTGEVFEVLDGMMLKDGYLYKKVSIESLVFWGVQPSSSELLMFSDGTKDTDEDLNWVSGIYNARKKKPITESDDKVSAVTKNGYGLHDLVLFGRKNFGVILAIEKDCCKILRGDIEGAEVMTVKMQDVKNSCDDKMFTALDWKGKTIFIDDIVRTFVGPSEGREGSVKHMYKGTLFIQVKNEIENTEFFCAKSKSCEKTNESKDSRGSKLGKGKAEPSPSFLQSPMRMDNQENDNDRGSTRHRRSDNEQTFSIGQTLRIREGPLKGYLCRVVRIYRSDVTVKLDSLVKLITVKDKSLAVPKLKGDSSTSTIDHFAREMLSTAGISFGGTSAEAEKSAWESVVPSLGSDSWQPFSTSNSSAWNNENKTDQGHEADAWGKAMDSVAGQEQVADPWSSKVTCADRTGDGWGEPSNSWALEKARTSEKGSDDWSKNASNEKSKLSMGDAGCGWDVGSDTNNNDSSWDGKGKGKVNSAEDSWGDVAKSQEKINDRSSGAALDRMQDNASSWDSNGKGKINSAEDAWGKSEKLQDKSNNGLDALSEGCTLSTAKLGCWDDAKVQSASQSDGWVKTKEKTDAEIGSSIGELSSQGKDDSWDKVASSKGTESCWQKGVDHERHITNDQMDNWDKPNNSQDGHGAKTENDNWAQRGGWNEKGDLGQTSTGEIDGQNHELGRKNGNNWSRQRDFDGDKQSSWGRGQADHGTRGSMGFDAGDGEKKWSSGREGDRARGRGRGRGRDQGHFGEAEGRRNNFDDTSTFDQLCNWDSKGQGHFGEAEGRRNNFDDTSTFDQLCNWDSKGHGVTQTSDWENQQNGGGGSSWANDKNAGWDEPSWDNKDAGGSGWNSVKESDGKQLSEVCEGPSRGAWDKPRADELHNNSKTSSDISSSWDRAKSNDEKGKCPSLDKSSNWTQPEAISSDKEDAWNIKGKRTVADDDSWGKTSVSQEKKKDTAVWGDDSCQKKEMSMLKSGNQTSSWDSTVPQSMHTAIGQAGSWEKATTFDNKSDQWKVASQTNDTEAGGWNQVKSWDEPNVTETGGWNQEKSWDKPNDTEAGGWNQEKSWDRPKSLGEGGCDDWNKIWNKTRETGSGFGRGRGRHNRDNGNDYNSDWNKDHGGERRSNWGRGRGGSDEDAGNQQSQWDRQGSSWGRGGRGRFGQRERNQDDNYDNSSGPPNQDGGQPGRGRGWGPGRGAGGQGQGQGRGRGRFFSSDRSGDGENVTGGNHDNKGWSSKWNKDEGNESNSKKYENNWGGTTGSVGGSHSAWDNWSSGTGDVSKTAGTSKDAQDAGDQGSSWGRTAGSWRENEGGGSKGGW</sequence>
<evidence type="ECO:0000259" key="6">
    <source>
        <dbReference type="SMART" id="SM00738"/>
    </source>
</evidence>
<feature type="region of interest" description="Disordered" evidence="5">
    <location>
        <begin position="1"/>
        <end position="72"/>
    </location>
</feature>
<keyword evidence="9" id="KW-1185">Reference proteome</keyword>
<evidence type="ECO:0000256" key="2">
    <source>
        <dbReference type="ARBA" id="ARBA00006956"/>
    </source>
</evidence>
<dbReference type="CDD" id="cd06084">
    <property type="entry name" value="KOW_Spt5_4"/>
    <property type="match status" value="1"/>
</dbReference>
<dbReference type="SMART" id="SM00739">
    <property type="entry name" value="KOW"/>
    <property type="match status" value="3"/>
</dbReference>
<evidence type="ECO:0000256" key="1">
    <source>
        <dbReference type="ARBA" id="ARBA00004123"/>
    </source>
</evidence>
<dbReference type="InterPro" id="IPR039385">
    <property type="entry name" value="NGN_Euk"/>
</dbReference>
<feature type="region of interest" description="Disordered" evidence="5">
    <location>
        <begin position="884"/>
        <end position="1304"/>
    </location>
</feature>
<feature type="domain" description="NusG-like N-terminal" evidence="6">
    <location>
        <begin position="150"/>
        <end position="239"/>
    </location>
</feature>
<dbReference type="GO" id="GO:0032784">
    <property type="term" value="P:regulation of DNA-templated transcription elongation"/>
    <property type="evidence" value="ECO:0007669"/>
    <property type="project" value="InterPro"/>
</dbReference>
<feature type="compositionally biased region" description="Basic and acidic residues" evidence="5">
    <location>
        <begin position="847"/>
        <end position="856"/>
    </location>
</feature>
<feature type="compositionally biased region" description="Basic and acidic residues" evidence="5">
    <location>
        <begin position="525"/>
        <end position="534"/>
    </location>
</feature>
<feature type="region of interest" description="Disordered" evidence="5">
    <location>
        <begin position="1324"/>
        <end position="1632"/>
    </location>
</feature>
<feature type="compositionally biased region" description="Polar residues" evidence="5">
    <location>
        <begin position="675"/>
        <end position="691"/>
    </location>
</feature>
<dbReference type="GO" id="GO:0032044">
    <property type="term" value="C:DSIF complex"/>
    <property type="evidence" value="ECO:0007669"/>
    <property type="project" value="TreeGrafter"/>
</dbReference>
<dbReference type="Pfam" id="PF23290">
    <property type="entry name" value="KOW5_SPT5"/>
    <property type="match status" value="1"/>
</dbReference>
<dbReference type="InterPro" id="IPR041977">
    <property type="entry name" value="KOW_Spt5_4"/>
</dbReference>
<dbReference type="InterPro" id="IPR008991">
    <property type="entry name" value="Translation_prot_SH3-like_sf"/>
</dbReference>
<feature type="compositionally biased region" description="Basic and acidic residues" evidence="5">
    <location>
        <begin position="1552"/>
        <end position="1566"/>
    </location>
</feature>
<dbReference type="CDD" id="cd06081">
    <property type="entry name" value="KOW_Spt5_1"/>
    <property type="match status" value="1"/>
</dbReference>
<feature type="compositionally biased region" description="Basic and acidic residues" evidence="5">
    <location>
        <begin position="744"/>
        <end position="766"/>
    </location>
</feature>
<name>A0AAQ3Q2D4_9LILI</name>
<dbReference type="SMART" id="SM00738">
    <property type="entry name" value="NGN"/>
    <property type="match status" value="1"/>
</dbReference>
<feature type="compositionally biased region" description="Polar residues" evidence="5">
    <location>
        <begin position="1582"/>
        <end position="1601"/>
    </location>
</feature>
<keyword evidence="3" id="KW-0804">Transcription</keyword>
<evidence type="ECO:0000259" key="7">
    <source>
        <dbReference type="SMART" id="SM00739"/>
    </source>
</evidence>
<dbReference type="InterPro" id="IPR039659">
    <property type="entry name" value="SPT5"/>
</dbReference>
<dbReference type="GO" id="GO:0006357">
    <property type="term" value="P:regulation of transcription by RNA polymerase II"/>
    <property type="evidence" value="ECO:0007669"/>
    <property type="project" value="InterPro"/>
</dbReference>
<feature type="compositionally biased region" description="Basic and acidic residues" evidence="5">
    <location>
        <begin position="1038"/>
        <end position="1076"/>
    </location>
</feature>
<feature type="compositionally biased region" description="Acidic residues" evidence="5">
    <location>
        <begin position="58"/>
        <end position="72"/>
    </location>
</feature>
<feature type="compositionally biased region" description="Polar residues" evidence="5">
    <location>
        <begin position="1290"/>
        <end position="1304"/>
    </location>
</feature>
<dbReference type="Gene3D" id="3.30.70.940">
    <property type="entry name" value="NusG, N-terminal domain"/>
    <property type="match status" value="1"/>
</dbReference>
<dbReference type="PANTHER" id="PTHR11125:SF8">
    <property type="entry name" value="PROTEIN RNA-DIRECTED DNA METHYLATION 3"/>
    <property type="match status" value="1"/>
</dbReference>
<feature type="domain" description="KOW" evidence="7">
    <location>
        <begin position="244"/>
        <end position="271"/>
    </location>
</feature>
<proteinExistence type="inferred from homology"/>
<feature type="compositionally biased region" description="Low complexity" evidence="5">
    <location>
        <begin position="14"/>
        <end position="24"/>
    </location>
</feature>
<dbReference type="Gene3D" id="2.30.30.30">
    <property type="match status" value="2"/>
</dbReference>
<feature type="compositionally biased region" description="Low complexity" evidence="5">
    <location>
        <begin position="1201"/>
        <end position="1211"/>
    </location>
</feature>
<evidence type="ECO:0000256" key="3">
    <source>
        <dbReference type="ARBA" id="ARBA00023163"/>
    </source>
</evidence>
<feature type="compositionally biased region" description="Gly residues" evidence="5">
    <location>
        <begin position="1498"/>
        <end position="1521"/>
    </location>
</feature>
<feature type="region of interest" description="Disordered" evidence="5">
    <location>
        <begin position="525"/>
        <end position="580"/>
    </location>
</feature>
<dbReference type="Pfam" id="PF03439">
    <property type="entry name" value="Spt5-NGN"/>
    <property type="match status" value="1"/>
</dbReference>
<feature type="compositionally biased region" description="Polar residues" evidence="5">
    <location>
        <begin position="1227"/>
        <end position="1237"/>
    </location>
</feature>
<dbReference type="PANTHER" id="PTHR11125">
    <property type="entry name" value="SUPPRESSOR OF TY 5"/>
    <property type="match status" value="1"/>
</dbReference>
<dbReference type="Proteomes" id="UP001327560">
    <property type="component" value="Chromosome 1"/>
</dbReference>
<feature type="region of interest" description="Disordered" evidence="5">
    <location>
        <begin position="675"/>
        <end position="865"/>
    </location>
</feature>
<dbReference type="InterPro" id="IPR041978">
    <property type="entry name" value="KOW_Spt5_5"/>
</dbReference>
<feature type="compositionally biased region" description="Polar residues" evidence="5">
    <location>
        <begin position="1125"/>
        <end position="1135"/>
    </location>
</feature>
<dbReference type="InterPro" id="IPR036735">
    <property type="entry name" value="NGN_dom_sf"/>
</dbReference>